<evidence type="ECO:0000313" key="2">
    <source>
        <dbReference type="Proteomes" id="UP000045824"/>
    </source>
</evidence>
<gene>
    <name evidence="1" type="ORF">ERS008491_01061</name>
</gene>
<protein>
    <submittedName>
        <fullName evidence="1">Uncharacterized protein</fullName>
    </submittedName>
</protein>
<proteinExistence type="predicted"/>
<organism evidence="1 2">
    <name type="scientific">Yersinia kristensenii</name>
    <dbReference type="NCBI Taxonomy" id="28152"/>
    <lineage>
        <taxon>Bacteria</taxon>
        <taxon>Pseudomonadati</taxon>
        <taxon>Pseudomonadota</taxon>
        <taxon>Gammaproteobacteria</taxon>
        <taxon>Enterobacterales</taxon>
        <taxon>Yersiniaceae</taxon>
        <taxon>Yersinia</taxon>
    </lineage>
</organism>
<dbReference type="Proteomes" id="UP000045824">
    <property type="component" value="Unassembled WGS sequence"/>
</dbReference>
<evidence type="ECO:0000313" key="1">
    <source>
        <dbReference type="EMBL" id="CNE35501.1"/>
    </source>
</evidence>
<dbReference type="AlphaFoldDB" id="A0A0T9KVZ0"/>
<accession>A0A0T9KVZ0</accession>
<dbReference type="EMBL" id="CPYI01000003">
    <property type="protein sequence ID" value="CNE35501.1"/>
    <property type="molecule type" value="Genomic_DNA"/>
</dbReference>
<name>A0A0T9KVZ0_YERKR</name>
<reference evidence="1 2" key="1">
    <citation type="submission" date="2015-03" db="EMBL/GenBank/DDBJ databases">
        <authorList>
            <person name="Murphy D."/>
        </authorList>
    </citation>
    <scope>NUCLEOTIDE SEQUENCE [LARGE SCALE GENOMIC DNA]</scope>
    <source>
        <strain evidence="1 2">FCF326</strain>
    </source>
</reference>
<sequence>MKEICLTKIQLLRVLKDVESSQHAKDVIEIEVFWKPITRTEKSKTCWDGIL</sequence>